<sequence>MGDVRGEPRLYAVPCRHVFREQEESMGRRLGTGLLCVVSVVLLAAGVAAAAVIYGTAGSDAINGTPGKDRIYGLRGDDAINGFGRADRLYGGRGADGINGGPGDDLLVQGPVEEYARDSLNGGRGDDRIRAANSPAVRDVVTCGPGFDRVHADARDLVASDCELVGVAAP</sequence>
<dbReference type="GO" id="GO:0005576">
    <property type="term" value="C:extracellular region"/>
    <property type="evidence" value="ECO:0007669"/>
    <property type="project" value="UniProtKB-SubCell"/>
</dbReference>
<dbReference type="Proteomes" id="UP000006637">
    <property type="component" value="Chromosome"/>
</dbReference>
<name>Q1AX06_RUBXD</name>
<reference evidence="4 5" key="1">
    <citation type="submission" date="2006-06" db="EMBL/GenBank/DDBJ databases">
        <title>Complete sequence of Rubrobacter xylanophilus DSM 9941.</title>
        <authorList>
            <consortium name="US DOE Joint Genome Institute"/>
            <person name="Copeland A."/>
            <person name="Lucas S."/>
            <person name="Lapidus A."/>
            <person name="Barry K."/>
            <person name="Detter J.C."/>
            <person name="Glavina del Rio T."/>
            <person name="Hammon N."/>
            <person name="Israni S."/>
            <person name="Dalin E."/>
            <person name="Tice H."/>
            <person name="Pitluck S."/>
            <person name="Munk A.C."/>
            <person name="Brettin T."/>
            <person name="Bruce D."/>
            <person name="Han C."/>
            <person name="Tapia R."/>
            <person name="Gilna P."/>
            <person name="Schmutz J."/>
            <person name="Larimer F."/>
            <person name="Land M."/>
            <person name="Hauser L."/>
            <person name="Kyrpides N."/>
            <person name="Lykidis A."/>
            <person name="da Costa M.S."/>
            <person name="Rainey F.A."/>
            <person name="Empadinhas N."/>
            <person name="Jolivet E."/>
            <person name="Battista J.R."/>
            <person name="Richardson P."/>
        </authorList>
    </citation>
    <scope>NUCLEOTIDE SEQUENCE [LARGE SCALE GENOMIC DNA]</scope>
    <source>
        <strain evidence="5">DSM 9941 / NBRC 16129 / PRD-1</strain>
    </source>
</reference>
<keyword evidence="3" id="KW-0472">Membrane</keyword>
<dbReference type="InterPro" id="IPR001343">
    <property type="entry name" value="Hemolysn_Ca-bd"/>
</dbReference>
<evidence type="ECO:0000256" key="2">
    <source>
        <dbReference type="ARBA" id="ARBA00022525"/>
    </source>
</evidence>
<organism evidence="4 5">
    <name type="scientific">Rubrobacter xylanophilus (strain DSM 9941 / JCM 11954 / NBRC 16129 / PRD-1)</name>
    <dbReference type="NCBI Taxonomy" id="266117"/>
    <lineage>
        <taxon>Bacteria</taxon>
        <taxon>Bacillati</taxon>
        <taxon>Actinomycetota</taxon>
        <taxon>Rubrobacteria</taxon>
        <taxon>Rubrobacterales</taxon>
        <taxon>Rubrobacteraceae</taxon>
        <taxon>Rubrobacter</taxon>
    </lineage>
</organism>
<evidence type="ECO:0000313" key="5">
    <source>
        <dbReference type="Proteomes" id="UP000006637"/>
    </source>
</evidence>
<dbReference type="InterPro" id="IPR050557">
    <property type="entry name" value="RTX_toxin/Mannuronan_C5-epim"/>
</dbReference>
<dbReference type="EMBL" id="CP000386">
    <property type="protein sequence ID" value="ABG04072.1"/>
    <property type="molecule type" value="Genomic_DNA"/>
</dbReference>
<protein>
    <recommendedName>
        <fullName evidence="6">Hemolysin-type calcium-binding region</fullName>
    </recommendedName>
</protein>
<keyword evidence="2" id="KW-0964">Secreted</keyword>
<evidence type="ECO:0000256" key="3">
    <source>
        <dbReference type="SAM" id="Phobius"/>
    </source>
</evidence>
<evidence type="ECO:0008006" key="6">
    <source>
        <dbReference type="Google" id="ProtNLM"/>
    </source>
</evidence>
<keyword evidence="3" id="KW-1133">Transmembrane helix</keyword>
<gene>
    <name evidence="4" type="ordered locus">Rxyl_1106</name>
</gene>
<dbReference type="InterPro" id="IPR011049">
    <property type="entry name" value="Serralysin-like_metalloprot_C"/>
</dbReference>
<dbReference type="KEGG" id="rxy:Rxyl_1106"/>
<dbReference type="PhylomeDB" id="Q1AX06"/>
<dbReference type="eggNOG" id="COG2931">
    <property type="taxonomic scope" value="Bacteria"/>
</dbReference>
<dbReference type="PROSITE" id="PS00330">
    <property type="entry name" value="HEMOLYSIN_CALCIUM"/>
    <property type="match status" value="1"/>
</dbReference>
<dbReference type="PRINTS" id="PR00313">
    <property type="entry name" value="CABNDNGRPT"/>
</dbReference>
<evidence type="ECO:0000313" key="4">
    <source>
        <dbReference type="EMBL" id="ABG04072.1"/>
    </source>
</evidence>
<dbReference type="AlphaFoldDB" id="Q1AX06"/>
<dbReference type="PANTHER" id="PTHR38340:SF1">
    <property type="entry name" value="S-LAYER PROTEIN"/>
    <property type="match status" value="1"/>
</dbReference>
<dbReference type="InterPro" id="IPR018511">
    <property type="entry name" value="Hemolysin-typ_Ca-bd_CS"/>
</dbReference>
<keyword evidence="5" id="KW-1185">Reference proteome</keyword>
<keyword evidence="3" id="KW-0812">Transmembrane</keyword>
<evidence type="ECO:0000256" key="1">
    <source>
        <dbReference type="ARBA" id="ARBA00004613"/>
    </source>
</evidence>
<comment type="subcellular location">
    <subcellularLocation>
        <location evidence="1">Secreted</location>
    </subcellularLocation>
</comment>
<dbReference type="HOGENOM" id="CLU_1569530_0_0_11"/>
<dbReference type="PANTHER" id="PTHR38340">
    <property type="entry name" value="S-LAYER PROTEIN"/>
    <property type="match status" value="1"/>
</dbReference>
<dbReference type="SUPFAM" id="SSF51120">
    <property type="entry name" value="beta-Roll"/>
    <property type="match status" value="1"/>
</dbReference>
<proteinExistence type="predicted"/>
<accession>Q1AX06</accession>
<dbReference type="Gene3D" id="2.150.10.10">
    <property type="entry name" value="Serralysin-like metalloprotease, C-terminal"/>
    <property type="match status" value="1"/>
</dbReference>
<dbReference type="Pfam" id="PF00353">
    <property type="entry name" value="HemolysinCabind"/>
    <property type="match status" value="3"/>
</dbReference>
<dbReference type="GO" id="GO:0005509">
    <property type="term" value="F:calcium ion binding"/>
    <property type="evidence" value="ECO:0007669"/>
    <property type="project" value="InterPro"/>
</dbReference>
<dbReference type="STRING" id="266117.Rxyl_1106"/>
<feature type="transmembrane region" description="Helical" evidence="3">
    <location>
        <begin position="30"/>
        <end position="54"/>
    </location>
</feature>